<feature type="region of interest" description="Disordered" evidence="1">
    <location>
        <begin position="380"/>
        <end position="399"/>
    </location>
</feature>
<evidence type="ECO:0000313" key="4">
    <source>
        <dbReference type="Proteomes" id="UP000651452"/>
    </source>
</evidence>
<reference evidence="3" key="2">
    <citation type="submission" date="2020-09" db="EMBL/GenBank/DDBJ databases">
        <title>Reference genome assembly for Australian Ascochyta lentis isolate Al4.</title>
        <authorList>
            <person name="Lee R.C."/>
            <person name="Farfan-Caceres L.M."/>
            <person name="Debler J.W."/>
            <person name="Williams A.H."/>
            <person name="Henares B.M."/>
        </authorList>
    </citation>
    <scope>NUCLEOTIDE SEQUENCE</scope>
    <source>
        <strain evidence="3">Al4</strain>
    </source>
</reference>
<organism evidence="3 4">
    <name type="scientific">Ascochyta lentis</name>
    <dbReference type="NCBI Taxonomy" id="205686"/>
    <lineage>
        <taxon>Eukaryota</taxon>
        <taxon>Fungi</taxon>
        <taxon>Dikarya</taxon>
        <taxon>Ascomycota</taxon>
        <taxon>Pezizomycotina</taxon>
        <taxon>Dothideomycetes</taxon>
        <taxon>Pleosporomycetidae</taxon>
        <taxon>Pleosporales</taxon>
        <taxon>Pleosporineae</taxon>
        <taxon>Didymellaceae</taxon>
        <taxon>Ascochyta</taxon>
    </lineage>
</organism>
<feature type="transmembrane region" description="Helical" evidence="2">
    <location>
        <begin position="615"/>
        <end position="644"/>
    </location>
</feature>
<keyword evidence="2" id="KW-0472">Membrane</keyword>
<feature type="region of interest" description="Disordered" evidence="1">
    <location>
        <begin position="409"/>
        <end position="433"/>
    </location>
</feature>
<feature type="region of interest" description="Disordered" evidence="1">
    <location>
        <begin position="145"/>
        <end position="169"/>
    </location>
</feature>
<feature type="compositionally biased region" description="Basic and acidic residues" evidence="1">
    <location>
        <begin position="348"/>
        <end position="360"/>
    </location>
</feature>
<dbReference type="EMBL" id="RZGK01000019">
    <property type="protein sequence ID" value="KAF9692073.1"/>
    <property type="molecule type" value="Genomic_DNA"/>
</dbReference>
<protein>
    <submittedName>
        <fullName evidence="3">Uncharacterized protein</fullName>
    </submittedName>
</protein>
<feature type="region of interest" description="Disordered" evidence="1">
    <location>
        <begin position="348"/>
        <end position="369"/>
    </location>
</feature>
<reference evidence="3" key="1">
    <citation type="submission" date="2018-12" db="EMBL/GenBank/DDBJ databases">
        <authorList>
            <person name="Syme R.A."/>
            <person name="Farfan-Caceres L."/>
            <person name="Lichtenzveig J."/>
        </authorList>
    </citation>
    <scope>NUCLEOTIDE SEQUENCE</scope>
    <source>
        <strain evidence="3">Al4</strain>
    </source>
</reference>
<keyword evidence="2" id="KW-0812">Transmembrane</keyword>
<feature type="transmembrane region" description="Helical" evidence="2">
    <location>
        <begin position="225"/>
        <end position="247"/>
    </location>
</feature>
<keyword evidence="4" id="KW-1185">Reference proteome</keyword>
<dbReference type="AlphaFoldDB" id="A0A8H7IZ13"/>
<feature type="compositionally biased region" description="Basic and acidic residues" evidence="1">
    <location>
        <begin position="419"/>
        <end position="433"/>
    </location>
</feature>
<keyword evidence="2" id="KW-1133">Transmembrane helix</keyword>
<proteinExistence type="predicted"/>
<dbReference type="Proteomes" id="UP000651452">
    <property type="component" value="Unassembled WGS sequence"/>
</dbReference>
<feature type="transmembrane region" description="Helical" evidence="2">
    <location>
        <begin position="193"/>
        <end position="213"/>
    </location>
</feature>
<name>A0A8H7IZ13_9PLEO</name>
<comment type="caution">
    <text evidence="3">The sequence shown here is derived from an EMBL/GenBank/DDBJ whole genome shotgun (WGS) entry which is preliminary data.</text>
</comment>
<accession>A0A8H7IZ13</accession>
<sequence length="699" mass="78654">MVVRDPGWRPDLGAKLEAVLEEHTPPEQELDNNLEENCTPNHAKMINYFPSYAREDSSVWAYFDTIGSRAYVDLDLTRIHGSYHLAKGYTFAIVPRNAKLDHARMKTFGLKRQEPAQYASQLPLVTATQSDTNISSTFEGITTVEDQVSPHSRHSTGSDEDSASGNEKRTVGSVTNNIAAIPMKSDISSTYSVVKALASLIQLLAGLETLVLYREDVIGRWGYAAFHLTVIPYMLMTMVNFISNLLVADYACLYMVESETMWEAEARGSKFTGVVASLQGYHIQNHAHFSAKEVAGWNGFTQRHMANIATFLRGDLMEIDLSIRRTSHQDLAPIHTLFKRIDTRIRGSDRISSDKTDSRGKSAGTQHDIIEQEAAPGPLLRSSNVQDHTAHHASNDLREDAILDSTVAANPASGDQEDGTVHGTEDPDTQHEEEVITTLESPEGRKFRIEEYDAPRLINLPKLKREFERGTEMLLKPTRAGILDTYIELFIIYLSPTSSVYLRLLDAIEDIRKTRTGDETWTTHLLMLYTRMYGIRKQKERKAKIYFANCSPFLREGEDPNGPPKSRGNVGAMMVIEVLLGCTILSLLITLIGWQSHWFSRGESSRTERAIIMLWLCEGAFGLLLPLISLKELIMIFFLLPFYTTVSYTASSKPFEGLLLFERINVIAFVPIAIFIAPVWTFVLVGRMLVEWGRCVRLY</sequence>
<feature type="compositionally biased region" description="Basic and acidic residues" evidence="1">
    <location>
        <begin position="388"/>
        <end position="399"/>
    </location>
</feature>
<evidence type="ECO:0000256" key="2">
    <source>
        <dbReference type="SAM" id="Phobius"/>
    </source>
</evidence>
<evidence type="ECO:0000256" key="1">
    <source>
        <dbReference type="SAM" id="MobiDB-lite"/>
    </source>
</evidence>
<feature type="transmembrane region" description="Helical" evidence="2">
    <location>
        <begin position="570"/>
        <end position="594"/>
    </location>
</feature>
<evidence type="ECO:0000313" key="3">
    <source>
        <dbReference type="EMBL" id="KAF9692073.1"/>
    </source>
</evidence>
<feature type="transmembrane region" description="Helical" evidence="2">
    <location>
        <begin position="664"/>
        <end position="690"/>
    </location>
</feature>
<dbReference type="OrthoDB" id="5406607at2759"/>
<gene>
    <name evidence="3" type="ORF">EKO04_010007</name>
</gene>